<evidence type="ECO:0000313" key="2">
    <source>
        <dbReference type="Proteomes" id="UP001501207"/>
    </source>
</evidence>
<organism evidence="1 2">
    <name type="scientific">Compostibacter hankyongensis</name>
    <dbReference type="NCBI Taxonomy" id="1007089"/>
    <lineage>
        <taxon>Bacteria</taxon>
        <taxon>Pseudomonadati</taxon>
        <taxon>Bacteroidota</taxon>
        <taxon>Chitinophagia</taxon>
        <taxon>Chitinophagales</taxon>
        <taxon>Chitinophagaceae</taxon>
        <taxon>Compostibacter</taxon>
    </lineage>
</organism>
<name>A0ABP8FDE8_9BACT</name>
<dbReference type="PROSITE" id="PS51257">
    <property type="entry name" value="PROKAR_LIPOPROTEIN"/>
    <property type="match status" value="1"/>
</dbReference>
<dbReference type="RefSeq" id="WP_344974013.1">
    <property type="nucleotide sequence ID" value="NZ_BAABFN010000001.1"/>
</dbReference>
<accession>A0ABP8FDE8</accession>
<comment type="caution">
    <text evidence="1">The sequence shown here is derived from an EMBL/GenBank/DDBJ whole genome shotgun (WGS) entry which is preliminary data.</text>
</comment>
<proteinExistence type="predicted"/>
<dbReference type="EMBL" id="BAABFN010000001">
    <property type="protein sequence ID" value="GAA4300996.1"/>
    <property type="molecule type" value="Genomic_DNA"/>
</dbReference>
<protein>
    <submittedName>
        <fullName evidence="1">Uncharacterized protein</fullName>
    </submittedName>
</protein>
<keyword evidence="2" id="KW-1185">Reference proteome</keyword>
<reference evidence="2" key="1">
    <citation type="journal article" date="2019" name="Int. J. Syst. Evol. Microbiol.">
        <title>The Global Catalogue of Microorganisms (GCM) 10K type strain sequencing project: providing services to taxonomists for standard genome sequencing and annotation.</title>
        <authorList>
            <consortium name="The Broad Institute Genomics Platform"/>
            <consortium name="The Broad Institute Genome Sequencing Center for Infectious Disease"/>
            <person name="Wu L."/>
            <person name="Ma J."/>
        </authorList>
    </citation>
    <scope>NUCLEOTIDE SEQUENCE [LARGE SCALE GENOMIC DNA]</scope>
    <source>
        <strain evidence="2">JCM 17664</strain>
    </source>
</reference>
<dbReference type="Proteomes" id="UP001501207">
    <property type="component" value="Unassembled WGS sequence"/>
</dbReference>
<evidence type="ECO:0000313" key="1">
    <source>
        <dbReference type="EMBL" id="GAA4300996.1"/>
    </source>
</evidence>
<gene>
    <name evidence="1" type="ORF">GCM10023143_02430</name>
</gene>
<sequence>MRKTIRYTCFLLLLTAVACREEKSTERPYDPTGNMDYQPVKKGASWQYVSAQSSDTLSMQATGEQTTRDGISYFAFTMSTADSSWTGYMGKSGVDYYLLNSFFPPDFISGPLLYLKDGSPADSSWTQRLSYKGIGGTAQFVILDREISLQVGSQTFPQVVHVQMNLAPDYLPPGFPAETTLTADYYIARDVGIVYMVIRAGGVKVEETRLVDYEIP</sequence>